<dbReference type="Proteomes" id="UP001055811">
    <property type="component" value="Linkage Group LG01"/>
</dbReference>
<accession>A0ACB9GXK5</accession>
<gene>
    <name evidence="1" type="ORF">L2E82_00169</name>
</gene>
<comment type="caution">
    <text evidence="1">The sequence shown here is derived from an EMBL/GenBank/DDBJ whole genome shotgun (WGS) entry which is preliminary data.</text>
</comment>
<evidence type="ECO:0000313" key="1">
    <source>
        <dbReference type="EMBL" id="KAI3787766.1"/>
    </source>
</evidence>
<reference evidence="1 2" key="2">
    <citation type="journal article" date="2022" name="Mol. Ecol. Resour.">
        <title>The genomes of chicory, endive, great burdock and yacon provide insights into Asteraceae paleo-polyploidization history and plant inulin production.</title>
        <authorList>
            <person name="Fan W."/>
            <person name="Wang S."/>
            <person name="Wang H."/>
            <person name="Wang A."/>
            <person name="Jiang F."/>
            <person name="Liu H."/>
            <person name="Zhao H."/>
            <person name="Xu D."/>
            <person name="Zhang Y."/>
        </authorList>
    </citation>
    <scope>NUCLEOTIDE SEQUENCE [LARGE SCALE GENOMIC DNA]</scope>
    <source>
        <strain evidence="2">cv. Punajuju</strain>
        <tissue evidence="1">Leaves</tissue>
    </source>
</reference>
<dbReference type="EMBL" id="CM042009">
    <property type="protein sequence ID" value="KAI3787766.1"/>
    <property type="molecule type" value="Genomic_DNA"/>
</dbReference>
<name>A0ACB9GXK5_CICIN</name>
<reference evidence="2" key="1">
    <citation type="journal article" date="2022" name="Mol. Ecol. Resour.">
        <title>The genomes of chicory, endive, great burdock and yacon provide insights into Asteraceae palaeo-polyploidization history and plant inulin production.</title>
        <authorList>
            <person name="Fan W."/>
            <person name="Wang S."/>
            <person name="Wang H."/>
            <person name="Wang A."/>
            <person name="Jiang F."/>
            <person name="Liu H."/>
            <person name="Zhao H."/>
            <person name="Xu D."/>
            <person name="Zhang Y."/>
        </authorList>
    </citation>
    <scope>NUCLEOTIDE SEQUENCE [LARGE SCALE GENOMIC DNA]</scope>
    <source>
        <strain evidence="2">cv. Punajuju</strain>
    </source>
</reference>
<proteinExistence type="predicted"/>
<sequence length="219" mass="22406">MAFKVVSVVLAMVLIVSICGGAMAQSGCTNALMGMSPCLNFITGNTSTPSSSCCSQLGNLVQAQPQCLCAVLNGNGISLGISINRTLALTLPGACNVQTPPISQCNAANGPGTPSTLGPAASPEGSTNEPDILPESPTESDSPSGSGSKTDGSTSNGSESRPVVHILTFVLFVMSWKFNSELEPVPQLCEWEFIDPITSLLLAAIQCGQVKAAMPLFVG</sequence>
<organism evidence="1 2">
    <name type="scientific">Cichorium intybus</name>
    <name type="common">Chicory</name>
    <dbReference type="NCBI Taxonomy" id="13427"/>
    <lineage>
        <taxon>Eukaryota</taxon>
        <taxon>Viridiplantae</taxon>
        <taxon>Streptophyta</taxon>
        <taxon>Embryophyta</taxon>
        <taxon>Tracheophyta</taxon>
        <taxon>Spermatophyta</taxon>
        <taxon>Magnoliopsida</taxon>
        <taxon>eudicotyledons</taxon>
        <taxon>Gunneridae</taxon>
        <taxon>Pentapetalae</taxon>
        <taxon>asterids</taxon>
        <taxon>campanulids</taxon>
        <taxon>Asterales</taxon>
        <taxon>Asteraceae</taxon>
        <taxon>Cichorioideae</taxon>
        <taxon>Cichorieae</taxon>
        <taxon>Cichoriinae</taxon>
        <taxon>Cichorium</taxon>
    </lineage>
</organism>
<evidence type="ECO:0000313" key="2">
    <source>
        <dbReference type="Proteomes" id="UP001055811"/>
    </source>
</evidence>
<protein>
    <submittedName>
        <fullName evidence="1">Uncharacterized protein</fullName>
    </submittedName>
</protein>
<keyword evidence="2" id="KW-1185">Reference proteome</keyword>